<evidence type="ECO:0000256" key="1">
    <source>
        <dbReference type="SAM" id="Phobius"/>
    </source>
</evidence>
<name>A0A8J2GZK2_COTCN</name>
<organism evidence="2 3">
    <name type="scientific">Cotesia congregata</name>
    <name type="common">Parasitoid wasp</name>
    <name type="synonym">Apanteles congregatus</name>
    <dbReference type="NCBI Taxonomy" id="51543"/>
    <lineage>
        <taxon>Eukaryota</taxon>
        <taxon>Metazoa</taxon>
        <taxon>Ecdysozoa</taxon>
        <taxon>Arthropoda</taxon>
        <taxon>Hexapoda</taxon>
        <taxon>Insecta</taxon>
        <taxon>Pterygota</taxon>
        <taxon>Neoptera</taxon>
        <taxon>Endopterygota</taxon>
        <taxon>Hymenoptera</taxon>
        <taxon>Apocrita</taxon>
        <taxon>Ichneumonoidea</taxon>
        <taxon>Braconidae</taxon>
        <taxon>Microgastrinae</taxon>
        <taxon>Cotesia</taxon>
    </lineage>
</organism>
<feature type="transmembrane region" description="Helical" evidence="1">
    <location>
        <begin position="329"/>
        <end position="351"/>
    </location>
</feature>
<evidence type="ECO:0000313" key="2">
    <source>
        <dbReference type="EMBL" id="CAG5073934.1"/>
    </source>
</evidence>
<keyword evidence="3" id="KW-1185">Reference proteome</keyword>
<keyword evidence="1" id="KW-0812">Transmembrane</keyword>
<proteinExistence type="predicted"/>
<comment type="caution">
    <text evidence="2">The sequence shown here is derived from an EMBL/GenBank/DDBJ whole genome shotgun (WGS) entry which is preliminary data.</text>
</comment>
<evidence type="ECO:0000313" key="3">
    <source>
        <dbReference type="Proteomes" id="UP000786811"/>
    </source>
</evidence>
<protein>
    <submittedName>
        <fullName evidence="2">Uncharacterized protein</fullName>
    </submittedName>
</protein>
<accession>A0A8J2GZK2</accession>
<dbReference type="Proteomes" id="UP000786811">
    <property type="component" value="Unassembled WGS sequence"/>
</dbReference>
<keyword evidence="1" id="KW-1133">Transmembrane helix</keyword>
<dbReference type="OrthoDB" id="7679028at2759"/>
<gene>
    <name evidence="2" type="ORF">HICCMSTLAB_LOCUS706</name>
</gene>
<reference evidence="2" key="1">
    <citation type="submission" date="2021-04" db="EMBL/GenBank/DDBJ databases">
        <authorList>
            <person name="Chebbi M.A.C M."/>
        </authorList>
    </citation>
    <scope>NUCLEOTIDE SEQUENCE</scope>
</reference>
<feature type="transmembrane region" description="Helical" evidence="1">
    <location>
        <begin position="550"/>
        <end position="572"/>
    </location>
</feature>
<sequence>MSLCSDGRILDKIVLQNPQPAWNKMSKLIKLCFSERTNPVVITDDLVDVIYGASRDIDQSHVNIIDHDYQARKIQIFNPAYPTYILSANSAGELKDLLLALKSSPTWSINSVFFVIGINEESCDKASKILQVLWKMNLISAFYVCYEPDDKDTMILYTYNPFTNRAPEPWVEVELTDRPDNRWSLYKQPYIDDKEACKSLTYDKTKSLDGYEVKAVSRSFLNYTHGKTYDLDSLQKHNKVQNIMYPKTLFSALNITPIVYYSQSGYWLNNTAFGYLKELMNSTYNLALDVRKLESISDIDFINLNRQYSVMILTQRISIVRTIKNYEKFLSFEIISVTILILVVSFVILVIHNGRNYGNGFLDIIRLSIGAGIDAPLDKLPVRQIFSYSTKPEQSYPENLKDLGDFKFNIYYPSYMKNFINEQTSILNLNKTYLRPFSYHPSNCHDKVLNDSSNACLAYLYYQIQAAYNYNLHLAKKKLDPFYVTYWTNKDWVLQERVNKVTSEFLEIGLFELWDKQRSKYIFEKFKAKEIVENASVEYDEIEFENLESIFLFILLCFFLGILIFVAEILIVKYKAARHRRTIIRTLEKRVKYVGGRLIPIE</sequence>
<keyword evidence="1" id="KW-0472">Membrane</keyword>
<dbReference type="EMBL" id="CAJNRD030001114">
    <property type="protein sequence ID" value="CAG5073934.1"/>
    <property type="molecule type" value="Genomic_DNA"/>
</dbReference>
<dbReference type="AlphaFoldDB" id="A0A8J2GZK2"/>